<accession>A0A401H8I0</accession>
<evidence type="ECO:0000256" key="6">
    <source>
        <dbReference type="ARBA" id="ARBA00022813"/>
    </source>
</evidence>
<keyword evidence="3 9" id="KW-0645">Protease</keyword>
<dbReference type="AlphaFoldDB" id="A0A401H8I0"/>
<evidence type="ECO:0000256" key="5">
    <source>
        <dbReference type="ARBA" id="ARBA00022801"/>
    </source>
</evidence>
<evidence type="ECO:0000313" key="11">
    <source>
        <dbReference type="EMBL" id="GBF08755.1"/>
    </source>
</evidence>
<comment type="activity regulation">
    <text evidence="9">The formation of the proteasomal ATPase PAN-20S proteasome complex, via the docking of the C-termini of PAN into the intersubunit pockets in the alpha-rings, triggers opening of the gate for substrate entry. Interconversion between the open-gate and close-gate conformations leads to a dynamic regulation of the 20S proteasome proteolysis activity.</text>
</comment>
<evidence type="ECO:0000256" key="7">
    <source>
        <dbReference type="ARBA" id="ARBA00022942"/>
    </source>
</evidence>
<dbReference type="InterPro" id="IPR029055">
    <property type="entry name" value="Ntn_hydrolases_N"/>
</dbReference>
<dbReference type="EMBL" id="BDMD01000019">
    <property type="protein sequence ID" value="GBF08755.1"/>
    <property type="molecule type" value="Genomic_DNA"/>
</dbReference>
<feature type="chain" id="PRO_5023495920" description="Proteasome subunit beta" evidence="9">
    <location>
        <begin position="32"/>
        <end position="225"/>
    </location>
</feature>
<name>A0A401H8I0_AERPX</name>
<protein>
    <recommendedName>
        <fullName evidence="9">Proteasome subunit beta</fullName>
        <ecNumber evidence="9">3.4.25.1</ecNumber>
    </recommendedName>
    <alternativeName>
        <fullName evidence="9">20S proteasome beta subunit</fullName>
    </alternativeName>
    <alternativeName>
        <fullName evidence="9">Proteasome core protein PsmB</fullName>
    </alternativeName>
</protein>
<keyword evidence="6 9" id="KW-0068">Autocatalytic cleavage</keyword>
<dbReference type="Gene3D" id="3.60.20.10">
    <property type="entry name" value="Glutamine Phosphoribosylpyrophosphate, subunit 1, domain 1"/>
    <property type="match status" value="1"/>
</dbReference>
<keyword evidence="5 9" id="KW-0378">Hydrolase</keyword>
<dbReference type="Pfam" id="PF00227">
    <property type="entry name" value="Proteasome"/>
    <property type="match status" value="1"/>
</dbReference>
<comment type="caution">
    <text evidence="11">The sequence shown here is derived from an EMBL/GenBank/DDBJ whole genome shotgun (WGS) entry which is preliminary data.</text>
</comment>
<dbReference type="EC" id="3.4.25.1" evidence="9"/>
<feature type="active site" description="Nucleophile" evidence="9 10">
    <location>
        <position position="32"/>
    </location>
</feature>
<dbReference type="FunFam" id="3.60.20.10:FF:000049">
    <property type="entry name" value="Proteasome subunit beta"/>
    <property type="match status" value="1"/>
</dbReference>
<evidence type="ECO:0000256" key="9">
    <source>
        <dbReference type="HAMAP-Rule" id="MF_02113"/>
    </source>
</evidence>
<dbReference type="PROSITE" id="PS51476">
    <property type="entry name" value="PROTEASOME_BETA_2"/>
    <property type="match status" value="1"/>
</dbReference>
<proteinExistence type="inferred from homology"/>
<dbReference type="NCBIfam" id="TIGR03634">
    <property type="entry name" value="arc_protsome_B"/>
    <property type="match status" value="1"/>
</dbReference>
<reference evidence="11 12" key="1">
    <citation type="submission" date="2017-02" db="EMBL/GenBank/DDBJ databases">
        <title>isolation and characterization of a novel temperate virus Aeropyrum globular virus 1 infecting hyperthermophilic archaeon Aeropyrum.</title>
        <authorList>
            <person name="Yumiya M."/>
            <person name="Yoshida T."/>
            <person name="Sako Y."/>
        </authorList>
    </citation>
    <scope>NUCLEOTIDE SEQUENCE [LARGE SCALE GENOMIC DNA]</scope>
    <source>
        <strain evidence="11 12">YK1-12-2013</strain>
    </source>
</reference>
<dbReference type="PRINTS" id="PR00141">
    <property type="entry name" value="PROTEASOME"/>
</dbReference>
<feature type="propeptide" id="PRO_5019598653" description="Removed in mature form; by autocatalysis" evidence="9">
    <location>
        <begin position="1"/>
        <end position="31"/>
    </location>
</feature>
<comment type="similarity">
    <text evidence="9">Belongs to the peptidase T1B family.</text>
</comment>
<dbReference type="InterPro" id="IPR000243">
    <property type="entry name" value="Pept_T1A_subB"/>
</dbReference>
<dbReference type="GO" id="GO:0019774">
    <property type="term" value="C:proteasome core complex, beta-subunit complex"/>
    <property type="evidence" value="ECO:0007669"/>
    <property type="project" value="UniProtKB-UniRule"/>
</dbReference>
<dbReference type="PANTHER" id="PTHR32194:SF0">
    <property type="entry name" value="ATP-DEPENDENT PROTEASE SUBUNIT HSLV"/>
    <property type="match status" value="1"/>
</dbReference>
<comment type="subunit">
    <text evidence="9">The 20S proteasome core is composed of 14 alpha and 14 beta subunits that assemble into four stacked heptameric rings, resulting in a barrel-shaped structure. The two inner rings, each composed of seven catalytic beta subunits, are sandwiched by two outer rings, each composed of seven alpha subunits. The catalytic chamber with the active sites is on the inside of the barrel. Has a gated structure, the ends of the cylinder being occluded by the N-termini of the alpha-subunits. Is capped at one or both ends by the proteasome regulatory ATPase, PAN.</text>
</comment>
<keyword evidence="8 9" id="KW-0865">Zymogen</keyword>
<comment type="catalytic activity">
    <reaction evidence="1 9">
        <text>Cleavage of peptide bonds with very broad specificity.</text>
        <dbReference type="EC" id="3.4.25.1"/>
    </reaction>
</comment>
<evidence type="ECO:0000256" key="10">
    <source>
        <dbReference type="PIRSR" id="PIRSR600243-1"/>
    </source>
</evidence>
<sequence length="225" mass="24188">MGAGCKVVEWIAGGLEGLAGRGLDERVVRSGTTTVGLIASDHVILAADKRATAGFLIASRRVKKIVMLSNYVAMTVSGLVADAQILSDVLREEIRLYEMTNKVKPSVKSVATLLSNILFSSKFFPYIVQLIVGGYDTQPRLYTLDLFGSITEDKYTATGSGSPIAYGVLEERYREDLSVEEAIKVATTAIRSAVLRDAASGDGADVVVIGPQGYEEKFIPYNSLV</sequence>
<dbReference type="SUPFAM" id="SSF56235">
    <property type="entry name" value="N-terminal nucleophile aminohydrolases (Ntn hydrolases)"/>
    <property type="match status" value="1"/>
</dbReference>
<dbReference type="CDD" id="cd03764">
    <property type="entry name" value="proteasome_beta_archeal"/>
    <property type="match status" value="1"/>
</dbReference>
<keyword evidence="2 9" id="KW-0963">Cytoplasm</keyword>
<gene>
    <name evidence="9" type="primary">psmB</name>
    <name evidence="11" type="ORF">apy_04800</name>
</gene>
<comment type="subcellular location">
    <subcellularLocation>
        <location evidence="9">Cytoplasm</location>
    </subcellularLocation>
</comment>
<evidence type="ECO:0000256" key="3">
    <source>
        <dbReference type="ARBA" id="ARBA00022670"/>
    </source>
</evidence>
<dbReference type="InterPro" id="IPR023333">
    <property type="entry name" value="Proteasome_suB-type"/>
</dbReference>
<dbReference type="GO" id="GO:0005737">
    <property type="term" value="C:cytoplasm"/>
    <property type="evidence" value="ECO:0007669"/>
    <property type="project" value="UniProtKB-SubCell"/>
</dbReference>
<dbReference type="Proteomes" id="UP000291213">
    <property type="component" value="Unassembled WGS sequence"/>
</dbReference>
<evidence type="ECO:0000313" key="12">
    <source>
        <dbReference type="Proteomes" id="UP000291213"/>
    </source>
</evidence>
<evidence type="ECO:0000256" key="1">
    <source>
        <dbReference type="ARBA" id="ARBA00001198"/>
    </source>
</evidence>
<dbReference type="GO" id="GO:0004298">
    <property type="term" value="F:threonine-type endopeptidase activity"/>
    <property type="evidence" value="ECO:0007669"/>
    <property type="project" value="UniProtKB-UniRule"/>
</dbReference>
<dbReference type="PANTHER" id="PTHR32194">
    <property type="entry name" value="METALLOPROTEASE TLDD"/>
    <property type="match status" value="1"/>
</dbReference>
<evidence type="ECO:0000256" key="4">
    <source>
        <dbReference type="ARBA" id="ARBA00022698"/>
    </source>
</evidence>
<dbReference type="InterPro" id="IPR019983">
    <property type="entry name" value="Pept_T1A_Psome_bsu_arc"/>
</dbReference>
<comment type="function">
    <text evidence="9">Component of the proteasome core, a large protease complex with broad specificity involved in protein degradation.</text>
</comment>
<keyword evidence="7 9" id="KW-0647">Proteasome</keyword>
<keyword evidence="4 9" id="KW-0888">Threonine protease</keyword>
<dbReference type="GO" id="GO:0010498">
    <property type="term" value="P:proteasomal protein catabolic process"/>
    <property type="evidence" value="ECO:0007669"/>
    <property type="project" value="UniProtKB-UniRule"/>
</dbReference>
<evidence type="ECO:0000256" key="2">
    <source>
        <dbReference type="ARBA" id="ARBA00022490"/>
    </source>
</evidence>
<dbReference type="HAMAP" id="MF_02113_A">
    <property type="entry name" value="Proteasome_B_A"/>
    <property type="match status" value="1"/>
</dbReference>
<organism evidence="11 12">
    <name type="scientific">Aeropyrum pernix</name>
    <dbReference type="NCBI Taxonomy" id="56636"/>
    <lineage>
        <taxon>Archaea</taxon>
        <taxon>Thermoproteota</taxon>
        <taxon>Thermoprotei</taxon>
        <taxon>Desulfurococcales</taxon>
        <taxon>Desulfurococcaceae</taxon>
        <taxon>Aeropyrum</taxon>
    </lineage>
</organism>
<dbReference type="InterPro" id="IPR001353">
    <property type="entry name" value="Proteasome_sua/b"/>
</dbReference>
<evidence type="ECO:0000256" key="8">
    <source>
        <dbReference type="ARBA" id="ARBA00023145"/>
    </source>
</evidence>